<dbReference type="SMART" id="SM00710">
    <property type="entry name" value="PbH1"/>
    <property type="match status" value="8"/>
</dbReference>
<evidence type="ECO:0000313" key="3">
    <source>
        <dbReference type="EMBL" id="MFK2853292.1"/>
    </source>
</evidence>
<dbReference type="Pfam" id="PF13229">
    <property type="entry name" value="Beta_helix"/>
    <property type="match status" value="1"/>
</dbReference>
<dbReference type="InterPro" id="IPR011050">
    <property type="entry name" value="Pectin_lyase_fold/virulence"/>
</dbReference>
<dbReference type="Pfam" id="PF12708">
    <property type="entry name" value="Pect-lyase_RHGA_epim"/>
    <property type="match status" value="1"/>
</dbReference>
<keyword evidence="4" id="KW-1185">Reference proteome</keyword>
<organism evidence="3 4">
    <name type="scientific">Dyella humi</name>
    <dbReference type="NCBI Taxonomy" id="1770547"/>
    <lineage>
        <taxon>Bacteria</taxon>
        <taxon>Pseudomonadati</taxon>
        <taxon>Pseudomonadota</taxon>
        <taxon>Gammaproteobacteria</taxon>
        <taxon>Lysobacterales</taxon>
        <taxon>Rhodanobacteraceae</taxon>
        <taxon>Dyella</taxon>
    </lineage>
</organism>
<dbReference type="InterPro" id="IPR051801">
    <property type="entry name" value="GH28_Enzymes"/>
</dbReference>
<name>A0ABW8IDP1_9GAMM</name>
<protein>
    <submittedName>
        <fullName evidence="3">Right-handed parallel beta-helix repeat-containing protein</fullName>
    </submittedName>
</protein>
<dbReference type="Proteomes" id="UP001620409">
    <property type="component" value="Unassembled WGS sequence"/>
</dbReference>
<evidence type="ECO:0000259" key="2">
    <source>
        <dbReference type="Pfam" id="PF13229"/>
    </source>
</evidence>
<dbReference type="SUPFAM" id="SSF51126">
    <property type="entry name" value="Pectin lyase-like"/>
    <property type="match status" value="1"/>
</dbReference>
<sequence length="377" mass="40511">MNSYPLLTPVPISGLGIHFRGDVATPIVNVRDKGAKGDGKTNDTAAFQAAVDDVPLTGGTVIVPRGDYRIDVTKAIVLHSNMLFLMDPAATLAAIPTDSGRYWVIKVWEVDNVRIVGGTIVGERTGHQGTTGEQGYGINIQSSTNVMVSDINIRNCWGDGMWIGALGADGQAVPAVNVMVNRVVSTNNRRQGLSIGPAENVVIMNSTFSGSDGTNPKAGIDIEPQRQGFTRNITISHCIMTRNRGCGMEVHGNVIGLSVDNCVFNDNFGYGVLTNEEHDMNEKEPTGLTFSNNTFTRNGLVGALIAGHSNYVHIAHNTMVGNGFRYPLNPGDDPDRDWWTRHDAGISAPGDAEHSVEPELLIREAASNVTVRDNTFT</sequence>
<accession>A0ABW8IDP1</accession>
<dbReference type="InterPro" id="IPR012334">
    <property type="entry name" value="Pectin_lyas_fold"/>
</dbReference>
<evidence type="ECO:0000259" key="1">
    <source>
        <dbReference type="Pfam" id="PF12708"/>
    </source>
</evidence>
<proteinExistence type="predicted"/>
<dbReference type="InterPro" id="IPR024535">
    <property type="entry name" value="RHGA/B-epi-like_pectate_lyase"/>
</dbReference>
<dbReference type="Gene3D" id="2.160.20.10">
    <property type="entry name" value="Single-stranded right-handed beta-helix, Pectin lyase-like"/>
    <property type="match status" value="1"/>
</dbReference>
<comment type="caution">
    <text evidence="3">The sequence shown here is derived from an EMBL/GenBank/DDBJ whole genome shotgun (WGS) entry which is preliminary data.</text>
</comment>
<feature type="domain" description="Rhamnogalacturonase A/B/Epimerase-like pectate lyase" evidence="1">
    <location>
        <begin position="27"/>
        <end position="82"/>
    </location>
</feature>
<evidence type="ECO:0000313" key="4">
    <source>
        <dbReference type="Proteomes" id="UP001620409"/>
    </source>
</evidence>
<dbReference type="RefSeq" id="WP_380016387.1">
    <property type="nucleotide sequence ID" value="NZ_JADIKI010000021.1"/>
</dbReference>
<gene>
    <name evidence="3" type="ORF">ISP18_01610</name>
</gene>
<reference evidence="3 4" key="1">
    <citation type="submission" date="2020-10" db="EMBL/GenBank/DDBJ databases">
        <title>Phylogeny of dyella-like bacteria.</title>
        <authorList>
            <person name="Fu J."/>
        </authorList>
    </citation>
    <scope>NUCLEOTIDE SEQUENCE [LARGE SCALE GENOMIC DNA]</scope>
    <source>
        <strain evidence="3 4">DHG40</strain>
    </source>
</reference>
<dbReference type="InterPro" id="IPR039448">
    <property type="entry name" value="Beta_helix"/>
</dbReference>
<feature type="domain" description="Right handed beta helix" evidence="2">
    <location>
        <begin position="184"/>
        <end position="318"/>
    </location>
</feature>
<dbReference type="PANTHER" id="PTHR31339">
    <property type="entry name" value="PECTIN LYASE-RELATED"/>
    <property type="match status" value="1"/>
</dbReference>
<dbReference type="InterPro" id="IPR006626">
    <property type="entry name" value="PbH1"/>
</dbReference>
<dbReference type="EMBL" id="JADIKI010000021">
    <property type="protein sequence ID" value="MFK2853292.1"/>
    <property type="molecule type" value="Genomic_DNA"/>
</dbReference>